<evidence type="ECO:0000313" key="1">
    <source>
        <dbReference type="EMBL" id="MCQ4332895.1"/>
    </source>
</evidence>
<keyword evidence="2" id="KW-1185">Reference proteome</keyword>
<accession>A0A9R1CS73</accession>
<evidence type="ECO:0000313" key="2">
    <source>
        <dbReference type="Proteomes" id="UP001139494"/>
    </source>
</evidence>
<proteinExistence type="predicted"/>
<gene>
    <name evidence="1" type="ORF">KM295_05160</name>
</gene>
<name>A0A9R1CS73_9EURY</name>
<organism evidence="1 2">
    <name type="scientific">Natronomonas aquatica</name>
    <dbReference type="NCBI Taxonomy" id="2841590"/>
    <lineage>
        <taxon>Archaea</taxon>
        <taxon>Methanobacteriati</taxon>
        <taxon>Methanobacteriota</taxon>
        <taxon>Stenosarchaea group</taxon>
        <taxon>Halobacteria</taxon>
        <taxon>Halobacteriales</taxon>
        <taxon>Natronomonadaceae</taxon>
        <taxon>Natronomonas</taxon>
    </lineage>
</organism>
<sequence>MALLSRVRKLIGDGGDPIYECRRCGTTLDSDAGDCPQCGKSDIAAYEIR</sequence>
<dbReference type="Proteomes" id="UP001139494">
    <property type="component" value="Unassembled WGS sequence"/>
</dbReference>
<comment type="caution">
    <text evidence="1">The sequence shown here is derived from an EMBL/GenBank/DDBJ whole genome shotgun (WGS) entry which is preliminary data.</text>
</comment>
<protein>
    <recommendedName>
        <fullName evidence="3">Zinc-ribbon domain-containing protein</fullName>
    </recommendedName>
</protein>
<dbReference type="RefSeq" id="WP_256028836.1">
    <property type="nucleotide sequence ID" value="NZ_JAHLKM010000004.1"/>
</dbReference>
<reference evidence="1" key="1">
    <citation type="journal article" date="2023" name="Front. Microbiol.">
        <title>Genomic-based phylogenetic and metabolic analyses of the genus Natronomonas, and description of Natronomonas aquatica sp. nov.</title>
        <authorList>
            <person name="Garcia-Roldan A."/>
            <person name="Duran-Viseras A."/>
            <person name="de la Haba R.R."/>
            <person name="Corral P."/>
            <person name="Sanchez-Porro C."/>
            <person name="Ventosa A."/>
        </authorList>
    </citation>
    <scope>NUCLEOTIDE SEQUENCE</scope>
    <source>
        <strain evidence="1">F2-12</strain>
    </source>
</reference>
<evidence type="ECO:0008006" key="3">
    <source>
        <dbReference type="Google" id="ProtNLM"/>
    </source>
</evidence>
<dbReference type="EMBL" id="JAHLKM010000004">
    <property type="protein sequence ID" value="MCQ4332895.1"/>
    <property type="molecule type" value="Genomic_DNA"/>
</dbReference>
<dbReference type="AlphaFoldDB" id="A0A9R1CS73"/>